<accession>A0A8J7LR34</accession>
<evidence type="ECO:0000313" key="2">
    <source>
        <dbReference type="Proteomes" id="UP000640583"/>
    </source>
</evidence>
<keyword evidence="1" id="KW-0282">Flagellum</keyword>
<keyword evidence="2" id="KW-1185">Reference proteome</keyword>
<reference evidence="1" key="1">
    <citation type="submission" date="2020-10" db="EMBL/GenBank/DDBJ databases">
        <title>Paenihalocynthiibacter styelae gen. nov., sp. nov., isolated from stalked sea squirt Styela clava.</title>
        <authorList>
            <person name="Kim Y.-O."/>
            <person name="Yoon J.-H."/>
        </authorList>
    </citation>
    <scope>NUCLEOTIDE SEQUENCE</scope>
    <source>
        <strain evidence="1">MYP1-1</strain>
    </source>
</reference>
<keyword evidence="1" id="KW-0966">Cell projection</keyword>
<dbReference type="EMBL" id="JADCKQ010000015">
    <property type="protein sequence ID" value="MBI1495122.1"/>
    <property type="molecule type" value="Genomic_DNA"/>
</dbReference>
<dbReference type="Proteomes" id="UP000640583">
    <property type="component" value="Unassembled WGS sequence"/>
</dbReference>
<name>A0A8J7LR34_9RHOB</name>
<sequence length="169" mass="18440">MLGKLLPVLLALVGTGIGIGAGVALRPPPPPPMEIHPCGPGNDMMAEETEAEPAEEEVTDSTQNEFVRFSNQFVVSVVEDDKIVALVVMSLNVEVLPGNTEEVFRQQPKLRDAFLQVMFNHANIGGFNGAFTDTNKMTLLRNALLETARRQLGEPIVAIHIQDLVRQDL</sequence>
<comment type="caution">
    <text evidence="1">The sequence shown here is derived from an EMBL/GenBank/DDBJ whole genome shotgun (WGS) entry which is preliminary data.</text>
</comment>
<gene>
    <name evidence="1" type="ORF">H1D41_15870</name>
</gene>
<organism evidence="1 2">
    <name type="scientific">Halocynthiibacter styelae</name>
    <dbReference type="NCBI Taxonomy" id="2761955"/>
    <lineage>
        <taxon>Bacteria</taxon>
        <taxon>Pseudomonadati</taxon>
        <taxon>Pseudomonadota</taxon>
        <taxon>Alphaproteobacteria</taxon>
        <taxon>Rhodobacterales</taxon>
        <taxon>Paracoccaceae</taxon>
        <taxon>Halocynthiibacter</taxon>
    </lineage>
</organism>
<keyword evidence="1" id="KW-0969">Cilium</keyword>
<proteinExistence type="predicted"/>
<dbReference type="AlphaFoldDB" id="A0A8J7LR34"/>
<dbReference type="RefSeq" id="WP_228849843.1">
    <property type="nucleotide sequence ID" value="NZ_JADCKQ010000015.1"/>
</dbReference>
<protein>
    <submittedName>
        <fullName evidence="1">Flagellar basal body-associated protein FliL</fullName>
    </submittedName>
</protein>
<evidence type="ECO:0000313" key="1">
    <source>
        <dbReference type="EMBL" id="MBI1495122.1"/>
    </source>
</evidence>